<dbReference type="InterPro" id="IPR000209">
    <property type="entry name" value="Peptidase_S8/S53_dom"/>
</dbReference>
<dbReference type="InterPro" id="IPR050131">
    <property type="entry name" value="Peptidase_S8_subtilisin-like"/>
</dbReference>
<sequence length="313" mass="33076">APKAKLYALKVFGDNATGYTSLVVDALEWCADPNADNNFDDHMDVVNISLGSLMGLEEKHKVEAETFSNLNQLGCVVVAGTGNMNNNNFYLVDSPAVERSVIATASAKRDGSVYRITAHSARGPSSPMSLLKPEITAPGELIQSARIGTGTGDAWMSGTSFATPLVAGAAALALQAHPGWIATEIKALLLNTAKPMQHKNGIPYPETLTGAGFLDVAQAVTTTVTAMAEGTDGLTTLSLGALALARPWEETRQIRVTNHGDADAKFTLSVEETVTENGFGIELPEKEFTIAAKSQKLVPVRFSADPAQFDRTG</sequence>
<dbReference type="PANTHER" id="PTHR43806">
    <property type="entry name" value="PEPTIDASE S8"/>
    <property type="match status" value="1"/>
</dbReference>
<protein>
    <recommendedName>
        <fullName evidence="5">Peptidase S8/S53 domain-containing protein</fullName>
    </recommendedName>
</protein>
<dbReference type="SUPFAM" id="SSF52743">
    <property type="entry name" value="Subtilisin-like"/>
    <property type="match status" value="1"/>
</dbReference>
<dbReference type="PROSITE" id="PS51892">
    <property type="entry name" value="SUBTILASE"/>
    <property type="match status" value="1"/>
</dbReference>
<dbReference type="GO" id="GO:0006508">
    <property type="term" value="P:proteolysis"/>
    <property type="evidence" value="ECO:0007669"/>
    <property type="project" value="UniProtKB-KW"/>
</dbReference>
<comment type="similarity">
    <text evidence="1">Belongs to the peptidase S8 family.</text>
</comment>
<keyword evidence="4" id="KW-0720">Serine protease</keyword>
<evidence type="ECO:0000256" key="1">
    <source>
        <dbReference type="ARBA" id="ARBA00011073"/>
    </source>
</evidence>
<dbReference type="PROSITE" id="PS00138">
    <property type="entry name" value="SUBTILASE_SER"/>
    <property type="match status" value="1"/>
</dbReference>
<dbReference type="Gene3D" id="3.40.50.200">
    <property type="entry name" value="Peptidase S8/S53 domain"/>
    <property type="match status" value="1"/>
</dbReference>
<evidence type="ECO:0000256" key="2">
    <source>
        <dbReference type="ARBA" id="ARBA00022670"/>
    </source>
</evidence>
<dbReference type="AlphaFoldDB" id="A0A382S7D1"/>
<evidence type="ECO:0000256" key="4">
    <source>
        <dbReference type="ARBA" id="ARBA00022825"/>
    </source>
</evidence>
<reference evidence="6" key="1">
    <citation type="submission" date="2018-05" db="EMBL/GenBank/DDBJ databases">
        <authorList>
            <person name="Lanie J.A."/>
            <person name="Ng W.-L."/>
            <person name="Kazmierczak K.M."/>
            <person name="Andrzejewski T.M."/>
            <person name="Davidsen T.M."/>
            <person name="Wayne K.J."/>
            <person name="Tettelin H."/>
            <person name="Glass J.I."/>
            <person name="Rusch D."/>
            <person name="Podicherti R."/>
            <person name="Tsui H.-C.T."/>
            <person name="Winkler M.E."/>
        </authorList>
    </citation>
    <scope>NUCLEOTIDE SEQUENCE</scope>
</reference>
<dbReference type="GO" id="GO:0004252">
    <property type="term" value="F:serine-type endopeptidase activity"/>
    <property type="evidence" value="ECO:0007669"/>
    <property type="project" value="InterPro"/>
</dbReference>
<dbReference type="Pfam" id="PF00082">
    <property type="entry name" value="Peptidase_S8"/>
    <property type="match status" value="1"/>
</dbReference>
<proteinExistence type="inferred from homology"/>
<feature type="domain" description="Peptidase S8/S53" evidence="5">
    <location>
        <begin position="1"/>
        <end position="202"/>
    </location>
</feature>
<dbReference type="PANTHER" id="PTHR43806:SF11">
    <property type="entry name" value="CEREVISIN-RELATED"/>
    <property type="match status" value="1"/>
</dbReference>
<gene>
    <name evidence="6" type="ORF">METZ01_LOCUS358680</name>
</gene>
<name>A0A382S7D1_9ZZZZ</name>
<feature type="non-terminal residue" evidence="6">
    <location>
        <position position="313"/>
    </location>
</feature>
<accession>A0A382S7D1</accession>
<keyword evidence="2" id="KW-0645">Protease</keyword>
<evidence type="ECO:0000313" key="6">
    <source>
        <dbReference type="EMBL" id="SVD05826.1"/>
    </source>
</evidence>
<evidence type="ECO:0000259" key="5">
    <source>
        <dbReference type="Pfam" id="PF00082"/>
    </source>
</evidence>
<evidence type="ECO:0000256" key="3">
    <source>
        <dbReference type="ARBA" id="ARBA00022801"/>
    </source>
</evidence>
<keyword evidence="3" id="KW-0378">Hydrolase</keyword>
<dbReference type="EMBL" id="UINC01126997">
    <property type="protein sequence ID" value="SVD05826.1"/>
    <property type="molecule type" value="Genomic_DNA"/>
</dbReference>
<organism evidence="6">
    <name type="scientific">marine metagenome</name>
    <dbReference type="NCBI Taxonomy" id="408172"/>
    <lineage>
        <taxon>unclassified sequences</taxon>
        <taxon>metagenomes</taxon>
        <taxon>ecological metagenomes</taxon>
    </lineage>
</organism>
<dbReference type="InterPro" id="IPR036852">
    <property type="entry name" value="Peptidase_S8/S53_dom_sf"/>
</dbReference>
<dbReference type="InterPro" id="IPR023828">
    <property type="entry name" value="Peptidase_S8_Ser-AS"/>
</dbReference>
<feature type="non-terminal residue" evidence="6">
    <location>
        <position position="1"/>
    </location>
</feature>